<keyword evidence="5 6" id="KW-0560">Oxidoreductase</keyword>
<dbReference type="InterPro" id="IPR000960">
    <property type="entry name" value="Flavin_mOase"/>
</dbReference>
<name>A0A6A3D3Q0_HIBSY</name>
<dbReference type="Proteomes" id="UP000436088">
    <property type="component" value="Unassembled WGS sequence"/>
</dbReference>
<comment type="similarity">
    <text evidence="1 6">Belongs to the FMO family.</text>
</comment>
<dbReference type="PANTHER" id="PTHR23023">
    <property type="entry name" value="DIMETHYLANILINE MONOOXYGENASE"/>
    <property type="match status" value="1"/>
</dbReference>
<dbReference type="EMBL" id="VEPZ02000069">
    <property type="protein sequence ID" value="KAE8734468.1"/>
    <property type="molecule type" value="Genomic_DNA"/>
</dbReference>
<proteinExistence type="inferred from homology"/>
<evidence type="ECO:0000313" key="7">
    <source>
        <dbReference type="EMBL" id="KAE8734468.1"/>
    </source>
</evidence>
<dbReference type="GO" id="GO:0004499">
    <property type="term" value="F:N,N-dimethylaniline monooxygenase activity"/>
    <property type="evidence" value="ECO:0007669"/>
    <property type="project" value="InterPro"/>
</dbReference>
<comment type="cofactor">
    <cofactor evidence="6">
        <name>FAD</name>
        <dbReference type="ChEBI" id="CHEBI:57692"/>
    </cofactor>
</comment>
<evidence type="ECO:0000256" key="5">
    <source>
        <dbReference type="ARBA" id="ARBA00023002"/>
    </source>
</evidence>
<dbReference type="GO" id="GO:0050660">
    <property type="term" value="F:flavin adenine dinucleotide binding"/>
    <property type="evidence" value="ECO:0007669"/>
    <property type="project" value="InterPro"/>
</dbReference>
<comment type="caution">
    <text evidence="7">The sequence shown here is derived from an EMBL/GenBank/DDBJ whole genome shotgun (WGS) entry which is preliminary data.</text>
</comment>
<reference evidence="7" key="1">
    <citation type="submission" date="2019-09" db="EMBL/GenBank/DDBJ databases">
        <title>Draft genome information of white flower Hibiscus syriacus.</title>
        <authorList>
            <person name="Kim Y.-M."/>
        </authorList>
    </citation>
    <scope>NUCLEOTIDE SEQUENCE [LARGE SCALE GENOMIC DNA]</scope>
    <source>
        <strain evidence="7">YM2019G1</strain>
    </source>
</reference>
<dbReference type="AlphaFoldDB" id="A0A6A3D3Q0"/>
<dbReference type="InterPro" id="IPR020946">
    <property type="entry name" value="Flavin_mOase-like"/>
</dbReference>
<keyword evidence="3 6" id="KW-0274">FAD</keyword>
<keyword evidence="4" id="KW-0521">NADP</keyword>
<keyword evidence="8" id="KW-1185">Reference proteome</keyword>
<evidence type="ECO:0000256" key="3">
    <source>
        <dbReference type="ARBA" id="ARBA00022827"/>
    </source>
</evidence>
<sequence>MHSHSYRTPEQFKNKTVVLIGNGPSAVDILKEIYPLAKQVHQAVRTPSFQLVKGGIYNNAWQHSMIECAHKDGKVVFKDGTTVDADVIIHCTGYKYHYPFLKSNGVVTVDDNRVGPLYKHVFPPSLAPWLSFVGLNYRVVIFKVIELQAKWVAKVLSGTVELPSREAMMSSVEELYSKMEKAGMPKHHTQILQNDEVEYVSWLAAQLNLRLPNRWKKITLSTIFKGIFDNGDNYRDTWDADSWIQEIDSAD</sequence>
<organism evidence="7 8">
    <name type="scientific">Hibiscus syriacus</name>
    <name type="common">Rose of Sharon</name>
    <dbReference type="NCBI Taxonomy" id="106335"/>
    <lineage>
        <taxon>Eukaryota</taxon>
        <taxon>Viridiplantae</taxon>
        <taxon>Streptophyta</taxon>
        <taxon>Embryophyta</taxon>
        <taxon>Tracheophyta</taxon>
        <taxon>Spermatophyta</taxon>
        <taxon>Magnoliopsida</taxon>
        <taxon>eudicotyledons</taxon>
        <taxon>Gunneridae</taxon>
        <taxon>Pentapetalae</taxon>
        <taxon>rosids</taxon>
        <taxon>malvids</taxon>
        <taxon>Malvales</taxon>
        <taxon>Malvaceae</taxon>
        <taxon>Malvoideae</taxon>
        <taxon>Hibiscus</taxon>
    </lineage>
</organism>
<dbReference type="PRINTS" id="PR00370">
    <property type="entry name" value="FMOXYGENASE"/>
</dbReference>
<evidence type="ECO:0000313" key="8">
    <source>
        <dbReference type="Proteomes" id="UP000436088"/>
    </source>
</evidence>
<dbReference type="EC" id="1.-.-.-" evidence="6"/>
<gene>
    <name evidence="7" type="ORF">F3Y22_tig00000764pilonHSYRG00110</name>
</gene>
<evidence type="ECO:0000256" key="1">
    <source>
        <dbReference type="ARBA" id="ARBA00009183"/>
    </source>
</evidence>
<dbReference type="Pfam" id="PF00743">
    <property type="entry name" value="FMO-like"/>
    <property type="match status" value="2"/>
</dbReference>
<keyword evidence="6" id="KW-0503">Monooxygenase</keyword>
<dbReference type="InterPro" id="IPR036188">
    <property type="entry name" value="FAD/NAD-bd_sf"/>
</dbReference>
<protein>
    <recommendedName>
        <fullName evidence="6">Flavin-containing monooxygenase</fullName>
        <ecNumber evidence="6">1.-.-.-</ecNumber>
    </recommendedName>
</protein>
<accession>A0A6A3D3Q0</accession>
<dbReference type="SUPFAM" id="SSF51905">
    <property type="entry name" value="FAD/NAD(P)-binding domain"/>
    <property type="match status" value="2"/>
</dbReference>
<evidence type="ECO:0000256" key="4">
    <source>
        <dbReference type="ARBA" id="ARBA00022857"/>
    </source>
</evidence>
<evidence type="ECO:0000256" key="2">
    <source>
        <dbReference type="ARBA" id="ARBA00022630"/>
    </source>
</evidence>
<dbReference type="Gene3D" id="3.50.50.60">
    <property type="entry name" value="FAD/NAD(P)-binding domain"/>
    <property type="match status" value="2"/>
</dbReference>
<keyword evidence="2 6" id="KW-0285">Flavoprotein</keyword>
<evidence type="ECO:0000256" key="6">
    <source>
        <dbReference type="RuleBase" id="RU361177"/>
    </source>
</evidence>
<dbReference type="InterPro" id="IPR050346">
    <property type="entry name" value="FMO-like"/>
</dbReference>
<dbReference type="GO" id="GO:0050661">
    <property type="term" value="F:NADP binding"/>
    <property type="evidence" value="ECO:0007669"/>
    <property type="project" value="InterPro"/>
</dbReference>